<sequence length="463" mass="51561">MDLSQIFQVTLSNDHLEATLNLIEGSESNLIDLSKENHAEQIILDFLSEEQANFGINEKLIKNIIEHPNEIEWPLTIAEGMPPVNGNDGYIQYQVDVEVKMDLSQSERIDFKEVIKIPKAEAGDLLAVIIPPTPGESGTTVSNDEIEPKPGSWPQLKPGKGVKYVEEERSYYAIDNGQISMNFKQIQVLPLYEVSESLNLKTGNIDFNGSVVIKGDIPEGFSVKARGDITVYGLVEAADLTAGGSVYVREGISGLGKGFIKAGVDIHIRNVNQGQLSSGRSIQVNQSIFHSQVSAKEEVVCQKGHIIGGSVSAGQKIVCRDVGNRMHTSTNIYLGENKEARDRRRYLENEIESLEDQLQKLEQIGQSLKQKQNVRDLNAKEKAILLKQEKSIDQTKLLLDDLKNEFSEIDLGEQVEEFIKLSAHGIIYPNTEIFAGKYSKKILREEKYISVVFIENDFTISSL</sequence>
<organism evidence="3 4">
    <name type="scientific">Aquisalibacillus elongatus</name>
    <dbReference type="NCBI Taxonomy" id="485577"/>
    <lineage>
        <taxon>Bacteria</taxon>
        <taxon>Bacillati</taxon>
        <taxon>Bacillota</taxon>
        <taxon>Bacilli</taxon>
        <taxon>Bacillales</taxon>
        <taxon>Bacillaceae</taxon>
        <taxon>Aquisalibacillus</taxon>
    </lineage>
</organism>
<protein>
    <recommendedName>
        <fullName evidence="2">Flagellar Assembly Protein A N-terminal region domain-containing protein</fullName>
    </recommendedName>
</protein>
<gene>
    <name evidence="3" type="ORF">EDC24_0856</name>
</gene>
<dbReference type="AlphaFoldDB" id="A0A3N5BLB6"/>
<name>A0A3N5BLB6_9BACI</name>
<dbReference type="RefSeq" id="WP_124219997.1">
    <property type="nucleotide sequence ID" value="NZ_RKRF01000007.1"/>
</dbReference>
<dbReference type="Pfam" id="PF03961">
    <property type="entry name" value="FapA"/>
    <property type="match status" value="1"/>
</dbReference>
<feature type="coiled-coil region" evidence="1">
    <location>
        <begin position="337"/>
        <end position="405"/>
    </location>
</feature>
<comment type="caution">
    <text evidence="3">The sequence shown here is derived from an EMBL/GenBank/DDBJ whole genome shotgun (WGS) entry which is preliminary data.</text>
</comment>
<dbReference type="InterPro" id="IPR005646">
    <property type="entry name" value="FapA"/>
</dbReference>
<dbReference type="Pfam" id="PF20250">
    <property type="entry name" value="FapA_N"/>
    <property type="match status" value="1"/>
</dbReference>
<feature type="domain" description="Flagellar Assembly Protein A N-terminal region" evidence="2">
    <location>
        <begin position="7"/>
        <end position="181"/>
    </location>
</feature>
<evidence type="ECO:0000313" key="4">
    <source>
        <dbReference type="Proteomes" id="UP000276443"/>
    </source>
</evidence>
<dbReference type="EMBL" id="RKRF01000007">
    <property type="protein sequence ID" value="RPF55970.1"/>
    <property type="molecule type" value="Genomic_DNA"/>
</dbReference>
<dbReference type="PANTHER" id="PTHR38032:SF1">
    <property type="entry name" value="RNA-BINDING PROTEIN KHPB N-TERMINAL DOMAIN-CONTAINING PROTEIN"/>
    <property type="match status" value="1"/>
</dbReference>
<evidence type="ECO:0000256" key="1">
    <source>
        <dbReference type="SAM" id="Coils"/>
    </source>
</evidence>
<dbReference type="PANTHER" id="PTHR38032">
    <property type="entry name" value="POLYMERASE-RELATED"/>
    <property type="match status" value="1"/>
</dbReference>
<dbReference type="InterPro" id="IPR046866">
    <property type="entry name" value="FapA_N"/>
</dbReference>
<dbReference type="Proteomes" id="UP000276443">
    <property type="component" value="Unassembled WGS sequence"/>
</dbReference>
<dbReference type="InterPro" id="IPR046865">
    <property type="entry name" value="FapA_b_solenoid"/>
</dbReference>
<keyword evidence="1" id="KW-0175">Coiled coil</keyword>
<reference evidence="3 4" key="1">
    <citation type="submission" date="2018-11" db="EMBL/GenBank/DDBJ databases">
        <title>Genomic Encyclopedia of Type Strains, Phase IV (KMG-IV): sequencing the most valuable type-strain genomes for metagenomic binning, comparative biology and taxonomic classification.</title>
        <authorList>
            <person name="Goeker M."/>
        </authorList>
    </citation>
    <scope>NUCLEOTIDE SEQUENCE [LARGE SCALE GENOMIC DNA]</scope>
    <source>
        <strain evidence="3 4">DSM 18090</strain>
    </source>
</reference>
<accession>A0A3N5BLB6</accession>
<evidence type="ECO:0000259" key="2">
    <source>
        <dbReference type="Pfam" id="PF20250"/>
    </source>
</evidence>
<proteinExistence type="predicted"/>
<evidence type="ECO:0000313" key="3">
    <source>
        <dbReference type="EMBL" id="RPF55970.1"/>
    </source>
</evidence>
<dbReference type="OrthoDB" id="9816426at2"/>
<keyword evidence="4" id="KW-1185">Reference proteome</keyword>